<dbReference type="Gene3D" id="2.130.10.10">
    <property type="entry name" value="YVTN repeat-like/Quinoprotein amine dehydrogenase"/>
    <property type="match status" value="3"/>
</dbReference>
<feature type="repeat" description="WD" evidence="3">
    <location>
        <begin position="728"/>
        <end position="769"/>
    </location>
</feature>
<dbReference type="EMBL" id="KV417305">
    <property type="protein sequence ID" value="KZO92972.1"/>
    <property type="molecule type" value="Genomic_DNA"/>
</dbReference>
<dbReference type="SMART" id="SM00320">
    <property type="entry name" value="WD40"/>
    <property type="match status" value="7"/>
</dbReference>
<dbReference type="Pfam" id="PF24883">
    <property type="entry name" value="NPHP3_N"/>
    <property type="match status" value="1"/>
</dbReference>
<dbReference type="GO" id="GO:1990234">
    <property type="term" value="C:transferase complex"/>
    <property type="evidence" value="ECO:0007669"/>
    <property type="project" value="UniProtKB-ARBA"/>
</dbReference>
<evidence type="ECO:0000259" key="5">
    <source>
        <dbReference type="PROSITE" id="PS50837"/>
    </source>
</evidence>
<dbReference type="InterPro" id="IPR001680">
    <property type="entry name" value="WD40_rpt"/>
</dbReference>
<dbReference type="CDD" id="cd00200">
    <property type="entry name" value="WD40"/>
    <property type="match status" value="1"/>
</dbReference>
<feature type="repeat" description="WD" evidence="3">
    <location>
        <begin position="857"/>
        <end position="898"/>
    </location>
</feature>
<dbReference type="PROSITE" id="PS50294">
    <property type="entry name" value="WD_REPEATS_REGION"/>
    <property type="match status" value="7"/>
</dbReference>
<dbReference type="InterPro" id="IPR019775">
    <property type="entry name" value="WD40_repeat_CS"/>
</dbReference>
<evidence type="ECO:0000256" key="2">
    <source>
        <dbReference type="ARBA" id="ARBA00022737"/>
    </source>
</evidence>
<dbReference type="InterPro" id="IPR015943">
    <property type="entry name" value="WD40/YVTN_repeat-like_dom_sf"/>
</dbReference>
<evidence type="ECO:0000313" key="6">
    <source>
        <dbReference type="EMBL" id="KZO92972.1"/>
    </source>
</evidence>
<evidence type="ECO:0000313" key="7">
    <source>
        <dbReference type="Proteomes" id="UP000076738"/>
    </source>
</evidence>
<dbReference type="STRING" id="1330018.A0A167IUI4"/>
<dbReference type="PROSITE" id="PS50082">
    <property type="entry name" value="WD_REPEATS_2"/>
    <property type="match status" value="7"/>
</dbReference>
<name>A0A167IUI4_CALVF</name>
<dbReference type="InterPro" id="IPR020472">
    <property type="entry name" value="WD40_PAC1"/>
</dbReference>
<dbReference type="PANTHER" id="PTHR22847">
    <property type="entry name" value="WD40 REPEAT PROTEIN"/>
    <property type="match status" value="1"/>
</dbReference>
<dbReference type="PROSITE" id="PS50837">
    <property type="entry name" value="NACHT"/>
    <property type="match status" value="1"/>
</dbReference>
<dbReference type="SUPFAM" id="SSF69304">
    <property type="entry name" value="Tricorn protease N-terminal domain"/>
    <property type="match status" value="1"/>
</dbReference>
<evidence type="ECO:0000256" key="3">
    <source>
        <dbReference type="PROSITE-ProRule" id="PRU00221"/>
    </source>
</evidence>
<gene>
    <name evidence="6" type="ORF">CALVIDRAFT_285545</name>
</gene>
<evidence type="ECO:0000256" key="1">
    <source>
        <dbReference type="ARBA" id="ARBA00022574"/>
    </source>
</evidence>
<evidence type="ECO:0000256" key="4">
    <source>
        <dbReference type="SAM" id="MobiDB-lite"/>
    </source>
</evidence>
<dbReference type="InterPro" id="IPR027417">
    <property type="entry name" value="P-loop_NTPase"/>
</dbReference>
<reference evidence="6 7" key="1">
    <citation type="journal article" date="2016" name="Mol. Biol. Evol.">
        <title>Comparative Genomics of Early-Diverging Mushroom-Forming Fungi Provides Insights into the Origins of Lignocellulose Decay Capabilities.</title>
        <authorList>
            <person name="Nagy L.G."/>
            <person name="Riley R."/>
            <person name="Tritt A."/>
            <person name="Adam C."/>
            <person name="Daum C."/>
            <person name="Floudas D."/>
            <person name="Sun H."/>
            <person name="Yadav J.S."/>
            <person name="Pangilinan J."/>
            <person name="Larsson K.H."/>
            <person name="Matsuura K."/>
            <person name="Barry K."/>
            <person name="Labutti K."/>
            <person name="Kuo R."/>
            <person name="Ohm R.A."/>
            <person name="Bhattacharya S.S."/>
            <person name="Shirouzu T."/>
            <person name="Yoshinaga Y."/>
            <person name="Martin F.M."/>
            <person name="Grigoriev I.V."/>
            <person name="Hibbett D.S."/>
        </authorList>
    </citation>
    <scope>NUCLEOTIDE SEQUENCE [LARGE SCALE GENOMIC DNA]</scope>
    <source>
        <strain evidence="6 7">TUFC12733</strain>
    </source>
</reference>
<feature type="repeat" description="WD" evidence="3">
    <location>
        <begin position="814"/>
        <end position="855"/>
    </location>
</feature>
<keyword evidence="7" id="KW-1185">Reference proteome</keyword>
<feature type="domain" description="NACHT" evidence="5">
    <location>
        <begin position="166"/>
        <end position="314"/>
    </location>
</feature>
<dbReference type="SUPFAM" id="SSF50978">
    <property type="entry name" value="WD40 repeat-like"/>
    <property type="match status" value="1"/>
</dbReference>
<keyword evidence="1 3" id="KW-0853">WD repeat</keyword>
<dbReference type="GO" id="GO:0005634">
    <property type="term" value="C:nucleus"/>
    <property type="evidence" value="ECO:0007669"/>
    <property type="project" value="TreeGrafter"/>
</dbReference>
<dbReference type="AlphaFoldDB" id="A0A167IUI4"/>
<accession>A0A167IUI4</accession>
<proteinExistence type="predicted"/>
<dbReference type="InterPro" id="IPR056884">
    <property type="entry name" value="NPHP3-like_N"/>
</dbReference>
<keyword evidence="2" id="KW-0677">Repeat</keyword>
<dbReference type="Proteomes" id="UP000076738">
    <property type="component" value="Unassembled WGS sequence"/>
</dbReference>
<protein>
    <recommendedName>
        <fullName evidence="5">NACHT domain-containing protein</fullName>
    </recommendedName>
</protein>
<sequence>MLGYELLDAQQRMETNILDIMKRMTALFDFRHDSEQLRAIRRHGGPYYEDLVTLLRNLAYQLIECTFFILRYADEKRFYRVLRPSGVYGTSFGYSAQLERLRQELRNMAQRQMVAYDRDLNDAATIQQIEHLDDAGFNPAMCCLPGTRTSLIDNIQQWADTPGARRIFVLMGAAGTGKSSIAHTIASKFLEKKQLGAMFCFQGQNRGPQHLFPHVARELCSWHPSFRHELAVSIGNDDNICRSTNPNTQFARLIRAPMERLGKTGTVVIIIDALDESGSTDDRSQLLSILCDTQQEMQGLPVNCRFFVTSRSEADILRAFHGASDVRVERLRIFNDDPDIMDYVRKTLFSEGSCLHGIPHADPLVLARQSEGLFLWAALACRFIMSQEPPGVLPLQRYQYILTSTNTGLDGLYYRIISSLYPGRDSQDSEDRDQDANAGPHLASRLTGSLGNPMQDFKVIMGFVFTALDSLSIGSLRSLRTLSIQPGLSVDQPVDIGLFLRSFASVLSGIEDDRTPVRPLHASFAEFLRDPRRSKNFCIGSPSVHHRNLALASLRLLKARLHFNMGDLDTSYQATRDWRLINRWEDKLAPDLLYACKYWGYHLVIEDVKHEKEMVELLRDLFTRKFLYWLDAASMAGIVSDVAKCIAAAMARLQTVDNNIYDTALDSLRFLRVFAYPIMESSAHIYISALVWAPRTSRIAKLYRPTYPRTAAVVSGLPALWPTVNRTIHGHNKSIRCIAVSPDGRWIASGSEDQTIRIWDIETGAAIGEPLVGHEDWVMTVAFSPDGMRVASGSGDKTIRMWDVETGTAIGEPLAGHDDRVLSVAFSPDGKRIASGSADEAIRMWDAETLAAIGEPLEGHNDCVNSVAFSPDGKRIASGSLDKTIRMWDVETGAAIGEPLEGHNDYVNSVAFSPDGKRIASGSLDKTIRTWDVETGTAIGEPLAGHDDRVLSVAFSPDGKRIVSGSNDTTIRLWDAGTGAGVGDALRGHDDSVTSVAFSVDGTSIISSSVDKTIRIWDVRSAANIGEVMAGHEGEGDSVALSMDGMRLESIPRESSMPNEAAGQLQPEDWNEHSFSLSP</sequence>
<feature type="repeat" description="WD" evidence="3">
    <location>
        <begin position="900"/>
        <end position="941"/>
    </location>
</feature>
<dbReference type="InterPro" id="IPR036322">
    <property type="entry name" value="WD40_repeat_dom_sf"/>
</dbReference>
<dbReference type="InterPro" id="IPR007111">
    <property type="entry name" value="NACHT_NTPase"/>
</dbReference>
<dbReference type="OrthoDB" id="538223at2759"/>
<dbReference type="Gene3D" id="3.40.50.300">
    <property type="entry name" value="P-loop containing nucleotide triphosphate hydrolases"/>
    <property type="match status" value="1"/>
</dbReference>
<feature type="repeat" description="WD" evidence="3">
    <location>
        <begin position="943"/>
        <end position="984"/>
    </location>
</feature>
<dbReference type="SUPFAM" id="SSF52540">
    <property type="entry name" value="P-loop containing nucleoside triphosphate hydrolases"/>
    <property type="match status" value="1"/>
</dbReference>
<dbReference type="Pfam" id="PF00400">
    <property type="entry name" value="WD40"/>
    <property type="match status" value="7"/>
</dbReference>
<dbReference type="PRINTS" id="PR00320">
    <property type="entry name" value="GPROTEINBRPT"/>
</dbReference>
<dbReference type="PANTHER" id="PTHR22847:SF637">
    <property type="entry name" value="WD REPEAT DOMAIN 5B"/>
    <property type="match status" value="1"/>
</dbReference>
<dbReference type="PROSITE" id="PS00678">
    <property type="entry name" value="WD_REPEATS_1"/>
    <property type="match status" value="6"/>
</dbReference>
<feature type="repeat" description="WD" evidence="3">
    <location>
        <begin position="986"/>
        <end position="1027"/>
    </location>
</feature>
<feature type="repeat" description="WD" evidence="3">
    <location>
        <begin position="771"/>
        <end position="812"/>
    </location>
</feature>
<feature type="region of interest" description="Disordered" evidence="4">
    <location>
        <begin position="1049"/>
        <end position="1079"/>
    </location>
</feature>
<organism evidence="6 7">
    <name type="scientific">Calocera viscosa (strain TUFC12733)</name>
    <dbReference type="NCBI Taxonomy" id="1330018"/>
    <lineage>
        <taxon>Eukaryota</taxon>
        <taxon>Fungi</taxon>
        <taxon>Dikarya</taxon>
        <taxon>Basidiomycota</taxon>
        <taxon>Agaricomycotina</taxon>
        <taxon>Dacrymycetes</taxon>
        <taxon>Dacrymycetales</taxon>
        <taxon>Dacrymycetaceae</taxon>
        <taxon>Calocera</taxon>
    </lineage>
</organism>